<evidence type="ECO:0000313" key="2">
    <source>
        <dbReference type="EMBL" id="CUO45107.1"/>
    </source>
</evidence>
<name>A0A174F6D3_9FIRM</name>
<dbReference type="SUPFAM" id="SSF53448">
    <property type="entry name" value="Nucleotide-diphospho-sugar transferases"/>
    <property type="match status" value="1"/>
</dbReference>
<dbReference type="PANTHER" id="PTHR43179:SF7">
    <property type="entry name" value="RHAMNOSYLTRANSFERASE WBBL"/>
    <property type="match status" value="1"/>
</dbReference>
<dbReference type="EC" id="2.4.-.-" evidence="2"/>
<organism evidence="2 3">
    <name type="scientific">Fusicatenibacter saccharivorans</name>
    <dbReference type="NCBI Taxonomy" id="1150298"/>
    <lineage>
        <taxon>Bacteria</taxon>
        <taxon>Bacillati</taxon>
        <taxon>Bacillota</taxon>
        <taxon>Clostridia</taxon>
        <taxon>Lachnospirales</taxon>
        <taxon>Lachnospiraceae</taxon>
        <taxon>Fusicatenibacter</taxon>
    </lineage>
</organism>
<dbReference type="InterPro" id="IPR029044">
    <property type="entry name" value="Nucleotide-diphossugar_trans"/>
</dbReference>
<dbReference type="AlphaFoldDB" id="A0A174F6D3"/>
<evidence type="ECO:0000313" key="3">
    <source>
        <dbReference type="Proteomes" id="UP000095706"/>
    </source>
</evidence>
<accession>A0A174F6D3</accession>
<dbReference type="EMBL" id="CYYV01000009">
    <property type="protein sequence ID" value="CUO45107.1"/>
    <property type="molecule type" value="Genomic_DNA"/>
</dbReference>
<evidence type="ECO:0000259" key="1">
    <source>
        <dbReference type="Pfam" id="PF00535"/>
    </source>
</evidence>
<reference evidence="2 3" key="1">
    <citation type="submission" date="2015-09" db="EMBL/GenBank/DDBJ databases">
        <authorList>
            <consortium name="Pathogen Informatics"/>
        </authorList>
    </citation>
    <scope>NUCLEOTIDE SEQUENCE [LARGE SCALE GENOMIC DNA]</scope>
    <source>
        <strain evidence="2 3">2789STDY5608849</strain>
    </source>
</reference>
<dbReference type="Proteomes" id="UP000095706">
    <property type="component" value="Unassembled WGS sequence"/>
</dbReference>
<protein>
    <submittedName>
        <fullName evidence="2">dTDP-Rha:alpha-D-GlcNAc-pyrophosphate polyprenol, alpha-3-L-rhamnosyltransferase</fullName>
        <ecNumber evidence="2">2.4.-.-</ecNumber>
    </submittedName>
</protein>
<dbReference type="Pfam" id="PF00535">
    <property type="entry name" value="Glycos_transf_2"/>
    <property type="match status" value="1"/>
</dbReference>
<sequence length="330" mass="39058">MDVSIIIVNYNSIDLTIDCVNSIFQQTADVEFEIVIVDNASKNKEAERLQEKFENRVKMIDAKTNLGFGKANNLGTKYAAGDYVFFLNPDTVLMNNAVKILWEEMKNNPDMGCIGGNLYTPERMPCPSFCLKFDDLCTEKRYASWRYLMLSKAKQKLYRKHPALQIRRKDFNDTNQKIEAAYIFGADMMMKKKFFEQLKGFDEDFFMYAEEEELSWRIKKRGKKIYNIPQAKIIHLEGATLDKQHDFNEKQFKLRINGTMTYFWKRYGREGIYQFYKFRALRYQRLKKIAEIQKKSDVSFQFETRLRCLLECFEKIMEKTEGEGKKNGRS</sequence>
<dbReference type="InterPro" id="IPR001173">
    <property type="entry name" value="Glyco_trans_2-like"/>
</dbReference>
<proteinExistence type="predicted"/>
<gene>
    <name evidence="2" type="primary">wbbL_2</name>
    <name evidence="2" type="ORF">ERS852406_01999</name>
</gene>
<keyword evidence="2" id="KW-0808">Transferase</keyword>
<keyword evidence="2" id="KW-0328">Glycosyltransferase</keyword>
<dbReference type="Gene3D" id="3.90.550.10">
    <property type="entry name" value="Spore Coat Polysaccharide Biosynthesis Protein SpsA, Chain A"/>
    <property type="match status" value="1"/>
</dbReference>
<dbReference type="GO" id="GO:0016757">
    <property type="term" value="F:glycosyltransferase activity"/>
    <property type="evidence" value="ECO:0007669"/>
    <property type="project" value="UniProtKB-KW"/>
</dbReference>
<dbReference type="PANTHER" id="PTHR43179">
    <property type="entry name" value="RHAMNOSYLTRANSFERASE WBBL"/>
    <property type="match status" value="1"/>
</dbReference>
<dbReference type="CDD" id="cd04186">
    <property type="entry name" value="GT_2_like_c"/>
    <property type="match status" value="1"/>
</dbReference>
<feature type="domain" description="Glycosyltransferase 2-like" evidence="1">
    <location>
        <begin position="4"/>
        <end position="116"/>
    </location>
</feature>
<dbReference type="RefSeq" id="WP_055227930.1">
    <property type="nucleotide sequence ID" value="NZ_CYYV01000009.1"/>
</dbReference>